<accession>A0A9N9DK64</accession>
<feature type="non-terminal residue" evidence="1">
    <location>
        <position position="1"/>
    </location>
</feature>
<dbReference type="AlphaFoldDB" id="A0A9N9DK64"/>
<proteinExistence type="predicted"/>
<gene>
    <name evidence="1" type="ORF">POCULU_LOCUS9437</name>
</gene>
<keyword evidence="2" id="KW-1185">Reference proteome</keyword>
<reference evidence="1" key="1">
    <citation type="submission" date="2021-06" db="EMBL/GenBank/DDBJ databases">
        <authorList>
            <person name="Kallberg Y."/>
            <person name="Tangrot J."/>
            <person name="Rosling A."/>
        </authorList>
    </citation>
    <scope>NUCLEOTIDE SEQUENCE</scope>
    <source>
        <strain evidence="1">IA702</strain>
    </source>
</reference>
<dbReference type="OrthoDB" id="2354640at2759"/>
<evidence type="ECO:0000313" key="1">
    <source>
        <dbReference type="EMBL" id="CAG8641352.1"/>
    </source>
</evidence>
<protein>
    <submittedName>
        <fullName evidence="1">10785_t:CDS:1</fullName>
    </submittedName>
</protein>
<dbReference type="EMBL" id="CAJVPJ010003538">
    <property type="protein sequence ID" value="CAG8641352.1"/>
    <property type="molecule type" value="Genomic_DNA"/>
</dbReference>
<dbReference type="Proteomes" id="UP000789572">
    <property type="component" value="Unassembled WGS sequence"/>
</dbReference>
<organism evidence="1 2">
    <name type="scientific">Paraglomus occultum</name>
    <dbReference type="NCBI Taxonomy" id="144539"/>
    <lineage>
        <taxon>Eukaryota</taxon>
        <taxon>Fungi</taxon>
        <taxon>Fungi incertae sedis</taxon>
        <taxon>Mucoromycota</taxon>
        <taxon>Glomeromycotina</taxon>
        <taxon>Glomeromycetes</taxon>
        <taxon>Paraglomerales</taxon>
        <taxon>Paraglomeraceae</taxon>
        <taxon>Paraglomus</taxon>
    </lineage>
</organism>
<comment type="caution">
    <text evidence="1">The sequence shown here is derived from an EMBL/GenBank/DDBJ whole genome shotgun (WGS) entry which is preliminary data.</text>
</comment>
<evidence type="ECO:0000313" key="2">
    <source>
        <dbReference type="Proteomes" id="UP000789572"/>
    </source>
</evidence>
<sequence length="297" mass="34206">MKPFVKIWLKKIFNWFEASSQKTRSAGPVAIFKKTRLYSSVVGLQDSSSATINNYNDNGNKRTREVSPSVKQAFSFTASEQGAFVEPLLNLVEKALYKFLVDSESFIPLDVVKSFCAKRHSPISTDFGDADLLCMIKFYYREYKAFVKQKEPLFHGRYKANPVELLSNFKKNVRNKMAHGIVVDEKGRWSDHELQHISLLACEVVICLEFVLDILEETEEIEKGDKRKILGLALNEDEYLIKLWRAIKIDEKQVQIRKFIQSVNLMFDINLKSKTQSRPKSAWGRSLFGEQFSLLNG</sequence>
<name>A0A9N9DK64_9GLOM</name>